<evidence type="ECO:0000313" key="2">
    <source>
        <dbReference type="EMBL" id="GFR85737.1"/>
    </source>
</evidence>
<feature type="region of interest" description="Disordered" evidence="1">
    <location>
        <begin position="1"/>
        <end position="43"/>
    </location>
</feature>
<sequence>MGFFTGLKDQSELCSRQSGVSSDMHRKIPGGLSSLGAPTRPAESHMPCRELWASQTRRHNNSRFLLPEVSLDKKAFTLIKTTSLRIEIRLQLNGVAKFQRN</sequence>
<keyword evidence="3" id="KW-1185">Reference proteome</keyword>
<protein>
    <submittedName>
        <fullName evidence="2">Uncharacterized protein</fullName>
    </submittedName>
</protein>
<dbReference type="AlphaFoldDB" id="A0AAV4GJ60"/>
<dbReference type="Proteomes" id="UP000762676">
    <property type="component" value="Unassembled WGS sequence"/>
</dbReference>
<proteinExistence type="predicted"/>
<feature type="compositionally biased region" description="Polar residues" evidence="1">
    <location>
        <begin position="12"/>
        <end position="21"/>
    </location>
</feature>
<comment type="caution">
    <text evidence="2">The sequence shown here is derived from an EMBL/GenBank/DDBJ whole genome shotgun (WGS) entry which is preliminary data.</text>
</comment>
<name>A0AAV4GJ60_9GAST</name>
<reference evidence="2 3" key="1">
    <citation type="journal article" date="2021" name="Elife">
        <title>Chloroplast acquisition without the gene transfer in kleptoplastic sea slugs, Plakobranchus ocellatus.</title>
        <authorList>
            <person name="Maeda T."/>
            <person name="Takahashi S."/>
            <person name="Yoshida T."/>
            <person name="Shimamura S."/>
            <person name="Takaki Y."/>
            <person name="Nagai Y."/>
            <person name="Toyoda A."/>
            <person name="Suzuki Y."/>
            <person name="Arimoto A."/>
            <person name="Ishii H."/>
            <person name="Satoh N."/>
            <person name="Nishiyama T."/>
            <person name="Hasebe M."/>
            <person name="Maruyama T."/>
            <person name="Minagawa J."/>
            <person name="Obokata J."/>
            <person name="Shigenobu S."/>
        </authorList>
    </citation>
    <scope>NUCLEOTIDE SEQUENCE [LARGE SCALE GENOMIC DNA]</scope>
</reference>
<organism evidence="2 3">
    <name type="scientific">Elysia marginata</name>
    <dbReference type="NCBI Taxonomy" id="1093978"/>
    <lineage>
        <taxon>Eukaryota</taxon>
        <taxon>Metazoa</taxon>
        <taxon>Spiralia</taxon>
        <taxon>Lophotrochozoa</taxon>
        <taxon>Mollusca</taxon>
        <taxon>Gastropoda</taxon>
        <taxon>Heterobranchia</taxon>
        <taxon>Euthyneura</taxon>
        <taxon>Panpulmonata</taxon>
        <taxon>Sacoglossa</taxon>
        <taxon>Placobranchoidea</taxon>
        <taxon>Plakobranchidae</taxon>
        <taxon>Elysia</taxon>
    </lineage>
</organism>
<accession>A0AAV4GJ60</accession>
<evidence type="ECO:0000313" key="3">
    <source>
        <dbReference type="Proteomes" id="UP000762676"/>
    </source>
</evidence>
<dbReference type="EMBL" id="BMAT01012094">
    <property type="protein sequence ID" value="GFR85737.1"/>
    <property type="molecule type" value="Genomic_DNA"/>
</dbReference>
<gene>
    <name evidence="2" type="ORF">ElyMa_006035600</name>
</gene>
<evidence type="ECO:0000256" key="1">
    <source>
        <dbReference type="SAM" id="MobiDB-lite"/>
    </source>
</evidence>